<dbReference type="PANTHER" id="PTHR43081:SF1">
    <property type="entry name" value="ADENYLATE CYCLASE, TERMINAL-DIFFERENTIATION SPECIFIC"/>
    <property type="match status" value="1"/>
</dbReference>
<dbReference type="SUPFAM" id="SSF55073">
    <property type="entry name" value="Nucleotide cyclase"/>
    <property type="match status" value="1"/>
</dbReference>
<dbReference type="Gene3D" id="3.30.70.1230">
    <property type="entry name" value="Nucleotide cyclase"/>
    <property type="match status" value="1"/>
</dbReference>
<dbReference type="PANTHER" id="PTHR43081">
    <property type="entry name" value="ADENYLATE CYCLASE, TERMINAL-DIFFERENTIATION SPECIFIC-RELATED"/>
    <property type="match status" value="1"/>
</dbReference>
<accession>A0A2U8FR31</accession>
<feature type="domain" description="Guanylate cyclase" evidence="2">
    <location>
        <begin position="8"/>
        <end position="127"/>
    </location>
</feature>
<dbReference type="RefSeq" id="WP_109036532.1">
    <property type="nucleotide sequence ID" value="NZ_CP029210.1"/>
</dbReference>
<dbReference type="GO" id="GO:0035556">
    <property type="term" value="P:intracellular signal transduction"/>
    <property type="evidence" value="ECO:0007669"/>
    <property type="project" value="InterPro"/>
</dbReference>
<dbReference type="CDD" id="cd00060">
    <property type="entry name" value="FHA"/>
    <property type="match status" value="1"/>
</dbReference>
<dbReference type="InterPro" id="IPR050697">
    <property type="entry name" value="Adenylyl/Guanylyl_Cyclase_3/4"/>
</dbReference>
<dbReference type="InterPro" id="IPR029787">
    <property type="entry name" value="Nucleotide_cyclase"/>
</dbReference>
<gene>
    <name evidence="3" type="ORF">DEH84_08880</name>
</gene>
<evidence type="ECO:0000259" key="2">
    <source>
        <dbReference type="PROSITE" id="PS50125"/>
    </source>
</evidence>
<dbReference type="InterPro" id="IPR000253">
    <property type="entry name" value="FHA_dom"/>
</dbReference>
<sequence>MDSTRERAILFADLRGSTALYLKLGNTEAATVITHSLAMLGQIVARAGGRVVKTLGDGLMAAFDDAERAVEAAASLHDSLERIVPVNEGPKEKAPAIKLKVALAWGETVEVAGDCFGDAVNVAARLLDLAGDNETLTTGVLLRELPSDQQERFRSIDKLYLRGRKDPVPVLRMESLRFGDTVATMALDSPETDMPDGIRLMWLSTERVFSTGSMPVVIGRSPQASFCIGDSRVSRSHARIESHSGHLYLSDLSYNGTHVRFDGDDQVLTLRRGTCTLHGSGVISLGAPPNDPTSTQIRFDVLSFSDTLPQY</sequence>
<evidence type="ECO:0000313" key="3">
    <source>
        <dbReference type="EMBL" id="AWI53532.1"/>
    </source>
</evidence>
<name>A0A2U8FR31_9BURK</name>
<dbReference type="InterPro" id="IPR001054">
    <property type="entry name" value="A/G_cyclase"/>
</dbReference>
<dbReference type="AlphaFoldDB" id="A0A2U8FR31"/>
<dbReference type="GO" id="GO:0004016">
    <property type="term" value="F:adenylate cyclase activity"/>
    <property type="evidence" value="ECO:0007669"/>
    <property type="project" value="UniProtKB-ARBA"/>
</dbReference>
<proteinExistence type="predicted"/>
<dbReference type="Gene3D" id="2.60.200.20">
    <property type="match status" value="1"/>
</dbReference>
<dbReference type="Pfam" id="PF00498">
    <property type="entry name" value="FHA"/>
    <property type="match status" value="1"/>
</dbReference>
<dbReference type="EMBL" id="CP029210">
    <property type="protein sequence ID" value="AWI53532.1"/>
    <property type="molecule type" value="Genomic_DNA"/>
</dbReference>
<dbReference type="PROSITE" id="PS50125">
    <property type="entry name" value="GUANYLATE_CYCLASE_2"/>
    <property type="match status" value="1"/>
</dbReference>
<dbReference type="KEGG" id="aon:DEH84_08880"/>
<dbReference type="Proteomes" id="UP000244892">
    <property type="component" value="Chromosome"/>
</dbReference>
<keyword evidence="4" id="KW-1185">Reference proteome</keyword>
<reference evidence="3 4" key="1">
    <citation type="submission" date="2018-05" db="EMBL/GenBank/DDBJ databases">
        <title>complete genome sequence of Aquabacterium olei NBRC 110486.</title>
        <authorList>
            <person name="Tang B."/>
            <person name="Chang J."/>
            <person name="Zhang L."/>
            <person name="Yang H."/>
        </authorList>
    </citation>
    <scope>NUCLEOTIDE SEQUENCE [LARGE SCALE GENOMIC DNA]</scope>
    <source>
        <strain evidence="3 4">NBRC 110486</strain>
    </source>
</reference>
<organism evidence="3 4">
    <name type="scientific">Aquabacterium olei</name>
    <dbReference type="NCBI Taxonomy" id="1296669"/>
    <lineage>
        <taxon>Bacteria</taxon>
        <taxon>Pseudomonadati</taxon>
        <taxon>Pseudomonadota</taxon>
        <taxon>Betaproteobacteria</taxon>
        <taxon>Burkholderiales</taxon>
        <taxon>Aquabacterium</taxon>
    </lineage>
</organism>
<dbReference type="OrthoDB" id="9801841at2"/>
<dbReference type="GO" id="GO:0009190">
    <property type="term" value="P:cyclic nucleotide biosynthetic process"/>
    <property type="evidence" value="ECO:0007669"/>
    <property type="project" value="InterPro"/>
</dbReference>
<evidence type="ECO:0000313" key="4">
    <source>
        <dbReference type="Proteomes" id="UP000244892"/>
    </source>
</evidence>
<dbReference type="SUPFAM" id="SSF49879">
    <property type="entry name" value="SMAD/FHA domain"/>
    <property type="match status" value="1"/>
</dbReference>
<dbReference type="Pfam" id="PF00211">
    <property type="entry name" value="Guanylate_cyc"/>
    <property type="match status" value="1"/>
</dbReference>
<dbReference type="InterPro" id="IPR008984">
    <property type="entry name" value="SMAD_FHA_dom_sf"/>
</dbReference>
<dbReference type="SMART" id="SM00240">
    <property type="entry name" value="FHA"/>
    <property type="match status" value="1"/>
</dbReference>
<feature type="domain" description="FHA" evidence="1">
    <location>
        <begin position="216"/>
        <end position="259"/>
    </location>
</feature>
<evidence type="ECO:0000259" key="1">
    <source>
        <dbReference type="PROSITE" id="PS50006"/>
    </source>
</evidence>
<dbReference type="CDD" id="cd07302">
    <property type="entry name" value="CHD"/>
    <property type="match status" value="1"/>
</dbReference>
<protein>
    <submittedName>
        <fullName evidence="3">Adenylate/guanylate cyclase domain-containing protein</fullName>
    </submittedName>
</protein>
<dbReference type="PROSITE" id="PS50006">
    <property type="entry name" value="FHA_DOMAIN"/>
    <property type="match status" value="1"/>
</dbReference>